<keyword evidence="1" id="KW-0812">Transmembrane</keyword>
<dbReference type="EMBL" id="JACAQV010000010">
    <property type="protein sequence ID" value="NWF08386.1"/>
    <property type="molecule type" value="Genomic_DNA"/>
</dbReference>
<evidence type="ECO:0000256" key="1">
    <source>
        <dbReference type="SAM" id="Phobius"/>
    </source>
</evidence>
<evidence type="ECO:0008006" key="4">
    <source>
        <dbReference type="Google" id="ProtNLM"/>
    </source>
</evidence>
<keyword evidence="1" id="KW-1133">Transmembrane helix</keyword>
<sequence length="545" mass="61097">MDAIMHAAAQDFPWAEELENTVVTSLVTSFGLDFLLFKDKRGGEVDTVHNVRAGIWATEAEQQRYEQEKKHYDSTLYHSDPNYKATGLKDKLSQQAGTLHDPYRNVVMGKGESRNLDHVISANEIHGDAGRILAGLDGVAMANQSSNLQSTQETVNKSKKQSSINDYLNHLPNLITGHEKDLARDRKRLETMPRGTPEQQHKARVLADNIRKSEDKIRELKAIDPNEMRKRDNAARAPYEQQINYTYYTSSKFLHQTAAASGVAGLNMGTRQMLGLVMAEVWFELRDQLPTLLDKIKHNFSFENFIDSISRTLQGIWQRVQARFNEFLIAFKDGVFAGILGSLTATLFNILATTQLMAIKIIREVWGQLVKAIKLLIFNPDQLAFVDLCQAVISLMSLGSATVVGSLAYAQLLPLCNFPFGSELAAFASALVTGVVTLGLNYFMLHSSVAKKLWAFIESVMPHAGLVRDFQAINLELDRYLAELSQLEFNLDADELAEFAEELMACNNELQRNVVLSHELARRNVDVPFEMGNADSTRQWLASLI</sequence>
<protein>
    <recommendedName>
        <fullName evidence="4">Cobalamin adenosyltransferase</fullName>
    </recommendedName>
</protein>
<organism evidence="2 3">
    <name type="scientific">Pseudomonas salomonii</name>
    <dbReference type="NCBI Taxonomy" id="191391"/>
    <lineage>
        <taxon>Bacteria</taxon>
        <taxon>Pseudomonadati</taxon>
        <taxon>Pseudomonadota</taxon>
        <taxon>Gammaproteobacteria</taxon>
        <taxon>Pseudomonadales</taxon>
        <taxon>Pseudomonadaceae</taxon>
        <taxon>Pseudomonas</taxon>
    </lineage>
</organism>
<proteinExistence type="predicted"/>
<feature type="transmembrane region" description="Helical" evidence="1">
    <location>
        <begin position="424"/>
        <end position="445"/>
    </location>
</feature>
<feature type="transmembrane region" description="Helical" evidence="1">
    <location>
        <begin position="335"/>
        <end position="362"/>
    </location>
</feature>
<evidence type="ECO:0000313" key="2">
    <source>
        <dbReference type="EMBL" id="NWF08386.1"/>
    </source>
</evidence>
<comment type="caution">
    <text evidence="2">The sequence shown here is derived from an EMBL/GenBank/DDBJ whole genome shotgun (WGS) entry which is preliminary data.</text>
</comment>
<name>A0A7Y8GCY3_9PSED</name>
<reference evidence="2 3" key="1">
    <citation type="submission" date="2020-04" db="EMBL/GenBank/DDBJ databases">
        <title>Molecular characterization of pseudomonads from Agaricus bisporus reveal novel blotch 2 pathogens in Western Europe.</title>
        <authorList>
            <person name="Taparia T."/>
            <person name="Krijger M."/>
            <person name="Haynes E."/>
            <person name="Elpinstone J.G."/>
            <person name="Noble R."/>
            <person name="Van Der Wolf J."/>
        </authorList>
    </citation>
    <scope>NUCLEOTIDE SEQUENCE [LARGE SCALE GENOMIC DNA]</scope>
    <source>
        <strain evidence="2 3">IPO3765</strain>
    </source>
</reference>
<evidence type="ECO:0000313" key="3">
    <source>
        <dbReference type="Proteomes" id="UP000561369"/>
    </source>
</evidence>
<dbReference type="Proteomes" id="UP000561369">
    <property type="component" value="Unassembled WGS sequence"/>
</dbReference>
<feature type="transmembrane region" description="Helical" evidence="1">
    <location>
        <begin position="383"/>
        <end position="412"/>
    </location>
</feature>
<gene>
    <name evidence="2" type="ORF">HX810_12045</name>
</gene>
<dbReference type="AlphaFoldDB" id="A0A7Y8GCY3"/>
<keyword evidence="1" id="KW-0472">Membrane</keyword>
<accession>A0A7Y8GCY3</accession>